<protein>
    <recommendedName>
        <fullName evidence="1">guanylate cyclase</fullName>
        <ecNumber evidence="1">4.6.1.2</ecNumber>
    </recommendedName>
</protein>
<evidence type="ECO:0000256" key="4">
    <source>
        <dbReference type="SAM" id="Coils"/>
    </source>
</evidence>
<accession>A0A9J6GCI8</accession>
<dbReference type="GO" id="GO:0004383">
    <property type="term" value="F:guanylate cyclase activity"/>
    <property type="evidence" value="ECO:0007669"/>
    <property type="project" value="UniProtKB-EC"/>
</dbReference>
<feature type="domain" description="Haem NO binding associated" evidence="5">
    <location>
        <begin position="55"/>
        <end position="164"/>
    </location>
</feature>
<name>A0A9J6GCI8_HAELO</name>
<evidence type="ECO:0000313" key="7">
    <source>
        <dbReference type="Proteomes" id="UP000821853"/>
    </source>
</evidence>
<proteinExistence type="predicted"/>
<sequence length="229" mass="25526">MSSSRKALPLVHGVPALRPIRAIRRGAPRELLPQVFVVQTKEGVLKPRAVASEAGEDDAAAAATSPVLRLKGQMVSVEETQSILFLCSPRVKDIDDMRRMGLFFSDLAIHDPARELFLRSHHHRGERELIEKLDEATNRLRMLQSKLDEDKKRTEELLHSILPSKASPPPFLSSSHGMHALHPQVDSRSTCLSGRTWGRTELRPAPSAHWGSVPERRVRAALKSVQPLC</sequence>
<dbReference type="PANTHER" id="PTHR45655:SF13">
    <property type="entry name" value="SOLUBLE GUANYLATE CYCLASE GCY-32-RELATED"/>
    <property type="match status" value="1"/>
</dbReference>
<organism evidence="6 7">
    <name type="scientific">Haemaphysalis longicornis</name>
    <name type="common">Bush tick</name>
    <dbReference type="NCBI Taxonomy" id="44386"/>
    <lineage>
        <taxon>Eukaryota</taxon>
        <taxon>Metazoa</taxon>
        <taxon>Ecdysozoa</taxon>
        <taxon>Arthropoda</taxon>
        <taxon>Chelicerata</taxon>
        <taxon>Arachnida</taxon>
        <taxon>Acari</taxon>
        <taxon>Parasitiformes</taxon>
        <taxon>Ixodida</taxon>
        <taxon>Ixodoidea</taxon>
        <taxon>Ixodidae</taxon>
        <taxon>Haemaphysalinae</taxon>
        <taxon>Haemaphysalis</taxon>
    </lineage>
</organism>
<dbReference type="VEuPathDB" id="VectorBase:HLOH_045807"/>
<comment type="caution">
    <text evidence="6">The sequence shown here is derived from an EMBL/GenBank/DDBJ whole genome shotgun (WGS) entry which is preliminary data.</text>
</comment>
<dbReference type="OrthoDB" id="6127067at2759"/>
<dbReference type="GO" id="GO:0008074">
    <property type="term" value="C:guanylate cyclase complex, soluble"/>
    <property type="evidence" value="ECO:0007669"/>
    <property type="project" value="TreeGrafter"/>
</dbReference>
<evidence type="ECO:0000256" key="3">
    <source>
        <dbReference type="ARBA" id="ARBA00023293"/>
    </source>
</evidence>
<dbReference type="GO" id="GO:0070482">
    <property type="term" value="P:response to oxygen levels"/>
    <property type="evidence" value="ECO:0007669"/>
    <property type="project" value="TreeGrafter"/>
</dbReference>
<dbReference type="EMBL" id="JABSTR010000006">
    <property type="protein sequence ID" value="KAH9373189.1"/>
    <property type="molecule type" value="Genomic_DNA"/>
</dbReference>
<dbReference type="Proteomes" id="UP000821853">
    <property type="component" value="Chromosome 4"/>
</dbReference>
<keyword evidence="4" id="KW-0175">Coiled coil</keyword>
<dbReference type="GO" id="GO:0000166">
    <property type="term" value="F:nucleotide binding"/>
    <property type="evidence" value="ECO:0007669"/>
    <property type="project" value="UniProtKB-KW"/>
</dbReference>
<dbReference type="InterPro" id="IPR011645">
    <property type="entry name" value="HNOB_dom_associated"/>
</dbReference>
<feature type="coiled-coil region" evidence="4">
    <location>
        <begin position="126"/>
        <end position="153"/>
    </location>
</feature>
<gene>
    <name evidence="6" type="ORF">HPB48_004934</name>
</gene>
<evidence type="ECO:0000256" key="1">
    <source>
        <dbReference type="ARBA" id="ARBA00012202"/>
    </source>
</evidence>
<reference evidence="6 7" key="1">
    <citation type="journal article" date="2020" name="Cell">
        <title>Large-Scale Comparative Analyses of Tick Genomes Elucidate Their Genetic Diversity and Vector Capacities.</title>
        <authorList>
            <consortium name="Tick Genome and Microbiome Consortium (TIGMIC)"/>
            <person name="Jia N."/>
            <person name="Wang J."/>
            <person name="Shi W."/>
            <person name="Du L."/>
            <person name="Sun Y."/>
            <person name="Zhan W."/>
            <person name="Jiang J.F."/>
            <person name="Wang Q."/>
            <person name="Zhang B."/>
            <person name="Ji P."/>
            <person name="Bell-Sakyi L."/>
            <person name="Cui X.M."/>
            <person name="Yuan T.T."/>
            <person name="Jiang B.G."/>
            <person name="Yang W.F."/>
            <person name="Lam T.T."/>
            <person name="Chang Q.C."/>
            <person name="Ding S.J."/>
            <person name="Wang X.J."/>
            <person name="Zhu J.G."/>
            <person name="Ruan X.D."/>
            <person name="Zhao L."/>
            <person name="Wei J.T."/>
            <person name="Ye R.Z."/>
            <person name="Que T.C."/>
            <person name="Du C.H."/>
            <person name="Zhou Y.H."/>
            <person name="Cheng J.X."/>
            <person name="Dai P.F."/>
            <person name="Guo W.B."/>
            <person name="Han X.H."/>
            <person name="Huang E.J."/>
            <person name="Li L.F."/>
            <person name="Wei W."/>
            <person name="Gao Y.C."/>
            <person name="Liu J.Z."/>
            <person name="Shao H.Z."/>
            <person name="Wang X."/>
            <person name="Wang C.C."/>
            <person name="Yang T.C."/>
            <person name="Huo Q.B."/>
            <person name="Li W."/>
            <person name="Chen H.Y."/>
            <person name="Chen S.E."/>
            <person name="Zhou L.G."/>
            <person name="Ni X.B."/>
            <person name="Tian J.H."/>
            <person name="Sheng Y."/>
            <person name="Liu T."/>
            <person name="Pan Y.S."/>
            <person name="Xia L.Y."/>
            <person name="Li J."/>
            <person name="Zhao F."/>
            <person name="Cao W.C."/>
        </authorList>
    </citation>
    <scope>NUCLEOTIDE SEQUENCE [LARGE SCALE GENOMIC DNA]</scope>
    <source>
        <strain evidence="6">HaeL-2018</strain>
    </source>
</reference>
<dbReference type="InterPro" id="IPR042463">
    <property type="entry name" value="HNOB_dom_associated_sf"/>
</dbReference>
<keyword evidence="2" id="KW-0547">Nucleotide-binding</keyword>
<dbReference type="Gene3D" id="6.10.250.780">
    <property type="match status" value="1"/>
</dbReference>
<evidence type="ECO:0000259" key="5">
    <source>
        <dbReference type="Pfam" id="PF07701"/>
    </source>
</evidence>
<dbReference type="Pfam" id="PF07701">
    <property type="entry name" value="HNOBA"/>
    <property type="match status" value="1"/>
</dbReference>
<keyword evidence="7" id="KW-1185">Reference proteome</keyword>
<dbReference type="EC" id="4.6.1.2" evidence="1"/>
<keyword evidence="3" id="KW-0141">cGMP biosynthesis</keyword>
<dbReference type="AlphaFoldDB" id="A0A9J6GCI8"/>
<dbReference type="PANTHER" id="PTHR45655">
    <property type="entry name" value="GUANYLATE CYCLASE SOLUBLE SUBUNIT BETA-2"/>
    <property type="match status" value="1"/>
</dbReference>
<dbReference type="Gene3D" id="3.30.450.260">
    <property type="entry name" value="Haem NO binding associated domain"/>
    <property type="match status" value="1"/>
</dbReference>
<evidence type="ECO:0000313" key="6">
    <source>
        <dbReference type="EMBL" id="KAH9373189.1"/>
    </source>
</evidence>
<dbReference type="GO" id="GO:0019934">
    <property type="term" value="P:cGMP-mediated signaling"/>
    <property type="evidence" value="ECO:0007669"/>
    <property type="project" value="TreeGrafter"/>
</dbReference>
<evidence type="ECO:0000256" key="2">
    <source>
        <dbReference type="ARBA" id="ARBA00022741"/>
    </source>
</evidence>